<name>A0A4U8UT19_STECR</name>
<feature type="compositionally biased region" description="Polar residues" evidence="1">
    <location>
        <begin position="146"/>
        <end position="158"/>
    </location>
</feature>
<comment type="caution">
    <text evidence="3">The sequence shown here is derived from an EMBL/GenBank/DDBJ whole genome shotgun (WGS) entry which is preliminary data.</text>
</comment>
<keyword evidence="4" id="KW-1185">Reference proteome</keyword>
<feature type="region of interest" description="Disordered" evidence="1">
    <location>
        <begin position="146"/>
        <end position="175"/>
    </location>
</feature>
<keyword evidence="2" id="KW-0472">Membrane</keyword>
<organism evidence="3 4">
    <name type="scientific">Steinernema carpocapsae</name>
    <name type="common">Entomopathogenic nematode</name>
    <dbReference type="NCBI Taxonomy" id="34508"/>
    <lineage>
        <taxon>Eukaryota</taxon>
        <taxon>Metazoa</taxon>
        <taxon>Ecdysozoa</taxon>
        <taxon>Nematoda</taxon>
        <taxon>Chromadorea</taxon>
        <taxon>Rhabditida</taxon>
        <taxon>Tylenchina</taxon>
        <taxon>Panagrolaimomorpha</taxon>
        <taxon>Strongyloidoidea</taxon>
        <taxon>Steinernematidae</taxon>
        <taxon>Steinernema</taxon>
    </lineage>
</organism>
<proteinExistence type="predicted"/>
<dbReference type="Proteomes" id="UP000298663">
    <property type="component" value="Unassembled WGS sequence"/>
</dbReference>
<evidence type="ECO:0000256" key="2">
    <source>
        <dbReference type="SAM" id="Phobius"/>
    </source>
</evidence>
<feature type="transmembrane region" description="Helical" evidence="2">
    <location>
        <begin position="104"/>
        <end position="131"/>
    </location>
</feature>
<keyword evidence="2" id="KW-0812">Transmembrane</keyword>
<accession>A0A4U8UT19</accession>
<dbReference type="OrthoDB" id="5771022at2759"/>
<evidence type="ECO:0000313" key="4">
    <source>
        <dbReference type="Proteomes" id="UP000298663"/>
    </source>
</evidence>
<keyword evidence="2" id="KW-1133">Transmembrane helix</keyword>
<reference evidence="3 4" key="2">
    <citation type="journal article" date="2019" name="G3 (Bethesda)">
        <title>Hybrid Assembly of the Genome of the Entomopathogenic Nematode Steinernema carpocapsae Identifies the X-Chromosome.</title>
        <authorList>
            <person name="Serra L."/>
            <person name="Macchietto M."/>
            <person name="Macias-Munoz A."/>
            <person name="McGill C.J."/>
            <person name="Rodriguez I.M."/>
            <person name="Rodriguez B."/>
            <person name="Murad R."/>
            <person name="Mortazavi A."/>
        </authorList>
    </citation>
    <scope>NUCLEOTIDE SEQUENCE [LARGE SCALE GENOMIC DNA]</scope>
    <source>
        <strain evidence="3 4">ALL</strain>
    </source>
</reference>
<sequence length="175" mass="19827">MAQDRGAPWSRWDQPGSNFVPLNNAPLRQMYDAPAGVGGGNAIFQPQNYNEATLQNYTDSPDPLYYNCYYGVPNNAQRMLEMCLKDIGCCEKTCCPNTAWQDKYGWAVALIVVFCALVLLAGVIWLLVWLFNRAQDKRQRRYFESSQGISPAPSQMNVAQPPPGHFNYGPKNYRY</sequence>
<gene>
    <name evidence="3" type="ORF">L596_003621</name>
</gene>
<evidence type="ECO:0000313" key="3">
    <source>
        <dbReference type="EMBL" id="TMS36470.1"/>
    </source>
</evidence>
<dbReference type="AlphaFoldDB" id="A0A4U8UT19"/>
<reference evidence="3 4" key="1">
    <citation type="journal article" date="2015" name="Genome Biol.">
        <title>Comparative genomics of Steinernema reveals deeply conserved gene regulatory networks.</title>
        <authorList>
            <person name="Dillman A.R."/>
            <person name="Macchietto M."/>
            <person name="Porter C.F."/>
            <person name="Rogers A."/>
            <person name="Williams B."/>
            <person name="Antoshechkin I."/>
            <person name="Lee M.M."/>
            <person name="Goodwin Z."/>
            <person name="Lu X."/>
            <person name="Lewis E.E."/>
            <person name="Goodrich-Blair H."/>
            <person name="Stock S.P."/>
            <person name="Adams B.J."/>
            <person name="Sternberg P.W."/>
            <person name="Mortazavi A."/>
        </authorList>
    </citation>
    <scope>NUCLEOTIDE SEQUENCE [LARGE SCALE GENOMIC DNA]</scope>
    <source>
        <strain evidence="3 4">ALL</strain>
    </source>
</reference>
<dbReference type="EMBL" id="AZBU02000001">
    <property type="protein sequence ID" value="TMS36470.1"/>
    <property type="molecule type" value="Genomic_DNA"/>
</dbReference>
<evidence type="ECO:0000256" key="1">
    <source>
        <dbReference type="SAM" id="MobiDB-lite"/>
    </source>
</evidence>
<evidence type="ECO:0008006" key="5">
    <source>
        <dbReference type="Google" id="ProtNLM"/>
    </source>
</evidence>
<protein>
    <recommendedName>
        <fullName evidence="5">CX domain-containing protein</fullName>
    </recommendedName>
</protein>